<reference evidence="2" key="2">
    <citation type="submission" date="2020-08" db="EMBL/GenBank/DDBJ databases">
        <authorList>
            <person name="Shumante A."/>
            <person name="Zimin A.V."/>
            <person name="Puiu D."/>
            <person name="Salzberg S.L."/>
        </authorList>
    </citation>
    <scope>NUCLEOTIDE SEQUENCE</scope>
    <source>
        <strain evidence="2">WC2-LM</strain>
        <tissue evidence="2">Liver</tissue>
    </source>
</reference>
<keyword evidence="4" id="KW-1185">Reference proteome</keyword>
<evidence type="ECO:0000313" key="4">
    <source>
        <dbReference type="Proteomes" id="UP000335636"/>
    </source>
</evidence>
<organism evidence="3 4">
    <name type="scientific">Marmota monax</name>
    <name type="common">Woodchuck</name>
    <dbReference type="NCBI Taxonomy" id="9995"/>
    <lineage>
        <taxon>Eukaryota</taxon>
        <taxon>Metazoa</taxon>
        <taxon>Chordata</taxon>
        <taxon>Craniata</taxon>
        <taxon>Vertebrata</taxon>
        <taxon>Euteleostomi</taxon>
        <taxon>Mammalia</taxon>
        <taxon>Eutheria</taxon>
        <taxon>Euarchontoglires</taxon>
        <taxon>Glires</taxon>
        <taxon>Rodentia</taxon>
        <taxon>Sciuromorpha</taxon>
        <taxon>Sciuridae</taxon>
        <taxon>Xerinae</taxon>
        <taxon>Marmotini</taxon>
        <taxon>Marmota</taxon>
    </lineage>
</organism>
<name>A0A5E4BU99_MARMO</name>
<accession>A0A5E4BU99</accession>
<dbReference type="Proteomes" id="UP000335636">
    <property type="component" value="Unassembled WGS sequence"/>
</dbReference>
<dbReference type="AlphaFoldDB" id="A0A5E4BU99"/>
<evidence type="ECO:0000256" key="1">
    <source>
        <dbReference type="SAM" id="MobiDB-lite"/>
    </source>
</evidence>
<proteinExistence type="predicted"/>
<reference evidence="3 4" key="1">
    <citation type="submission" date="2019-04" db="EMBL/GenBank/DDBJ databases">
        <authorList>
            <person name="Alioto T."/>
            <person name="Alioto T."/>
        </authorList>
    </citation>
    <scope>NUCLEOTIDE SEQUENCE [LARGE SCALE GENOMIC DNA]</scope>
</reference>
<dbReference type="EMBL" id="CABDUW010000667">
    <property type="protein sequence ID" value="VTJ73208.1"/>
    <property type="molecule type" value="Genomic_DNA"/>
</dbReference>
<sequence length="99" mass="10696">METSSLKVYIISDSVLCSSHRRTSDRVVVHKGALVRTHCARTIQPPRRPPRTEGGGSQPAPPLVTLRPAAPAPAPCAPTGLERPGGRFFYMRGEDSCCK</sequence>
<feature type="region of interest" description="Disordered" evidence="1">
    <location>
        <begin position="41"/>
        <end position="84"/>
    </location>
</feature>
<protein>
    <submittedName>
        <fullName evidence="3">Uncharacterized protein</fullName>
    </submittedName>
</protein>
<dbReference type="Proteomes" id="UP000662637">
    <property type="component" value="Unassembled WGS sequence"/>
</dbReference>
<dbReference type="EMBL" id="WJEC01007598">
    <property type="protein sequence ID" value="KAF7469797.1"/>
    <property type="molecule type" value="Genomic_DNA"/>
</dbReference>
<gene>
    <name evidence="2" type="ORF">GHT09_018734</name>
    <name evidence="3" type="ORF">MONAX_5E009909</name>
</gene>
<evidence type="ECO:0000313" key="3">
    <source>
        <dbReference type="EMBL" id="VTJ73208.1"/>
    </source>
</evidence>
<evidence type="ECO:0000313" key="2">
    <source>
        <dbReference type="EMBL" id="KAF7469797.1"/>
    </source>
</evidence>